<keyword evidence="3" id="KW-0614">Plasmid</keyword>
<evidence type="ECO:0000259" key="2">
    <source>
        <dbReference type="Pfam" id="PF23127"/>
    </source>
</evidence>
<protein>
    <recommendedName>
        <fullName evidence="2">DotM C-terminal cytoplasmic domain-containing protein</fullName>
    </recommendedName>
</protein>
<feature type="transmembrane region" description="Helical" evidence="1">
    <location>
        <begin position="91"/>
        <end position="112"/>
    </location>
</feature>
<reference evidence="3 4" key="1">
    <citation type="submission" date="2008-03" db="EMBL/GenBank/DDBJ databases">
        <title>Complete sequence of plasmid1 of Beijerinckia indica subsp. indica ATCC 9039.</title>
        <authorList>
            <consortium name="US DOE Joint Genome Institute"/>
            <person name="Copeland A."/>
            <person name="Lucas S."/>
            <person name="Lapidus A."/>
            <person name="Glavina del Rio T."/>
            <person name="Dalin E."/>
            <person name="Tice H."/>
            <person name="Bruce D."/>
            <person name="Goodwin L."/>
            <person name="Pitluck S."/>
            <person name="LaButti K."/>
            <person name="Schmutz J."/>
            <person name="Larimer F."/>
            <person name="Land M."/>
            <person name="Hauser L."/>
            <person name="Kyrpides N."/>
            <person name="Mikhailova N."/>
            <person name="Dunfield P.F."/>
            <person name="Dedysh S.N."/>
            <person name="Liesack W."/>
            <person name="Saw J.H."/>
            <person name="Alam M."/>
            <person name="Chen Y."/>
            <person name="Murrell J.C."/>
            <person name="Richardson P."/>
        </authorList>
    </citation>
    <scope>NUCLEOTIDE SEQUENCE [LARGE SCALE GENOMIC DNA]</scope>
    <source>
        <strain evidence="4">ATCC 9039 / DSM 1715 / NCIMB 8712</strain>
        <plasmid evidence="3 4">pBIND01</plasmid>
    </source>
</reference>
<evidence type="ECO:0000256" key="1">
    <source>
        <dbReference type="SAM" id="Phobius"/>
    </source>
</evidence>
<keyword evidence="1" id="KW-0812">Transmembrane</keyword>
<feature type="transmembrane region" description="Helical" evidence="1">
    <location>
        <begin position="12"/>
        <end position="32"/>
    </location>
</feature>
<dbReference type="EMBL" id="CP001017">
    <property type="protein sequence ID" value="ACB97235.1"/>
    <property type="molecule type" value="Genomic_DNA"/>
</dbReference>
<keyword evidence="1" id="KW-0472">Membrane</keyword>
<keyword evidence="4" id="KW-1185">Reference proteome</keyword>
<feature type="domain" description="DotM C-terminal cytoplasmic" evidence="2">
    <location>
        <begin position="182"/>
        <end position="373"/>
    </location>
</feature>
<dbReference type="Proteomes" id="UP000001695">
    <property type="component" value="Plasmid pBIND01"/>
</dbReference>
<evidence type="ECO:0000313" key="3">
    <source>
        <dbReference type="EMBL" id="ACB97235.1"/>
    </source>
</evidence>
<keyword evidence="1" id="KW-1133">Transmembrane helix</keyword>
<dbReference type="AlphaFoldDB" id="B2IL35"/>
<dbReference type="HOGENOM" id="CLU_733110_0_0_5"/>
<accession>B2IL35</accession>
<dbReference type="KEGG" id="bid:Bind_3683"/>
<gene>
    <name evidence="3" type="ordered locus">Bind_3683</name>
</gene>
<organism evidence="3 4">
    <name type="scientific">Beijerinckia indica subsp. indica (strain ATCC 9039 / DSM 1715 / NCIMB 8712)</name>
    <dbReference type="NCBI Taxonomy" id="395963"/>
    <lineage>
        <taxon>Bacteria</taxon>
        <taxon>Pseudomonadati</taxon>
        <taxon>Pseudomonadota</taxon>
        <taxon>Alphaproteobacteria</taxon>
        <taxon>Hyphomicrobiales</taxon>
        <taxon>Beijerinckiaceae</taxon>
        <taxon>Beijerinckia</taxon>
    </lineage>
</organism>
<dbReference type="OrthoDB" id="5616932at2"/>
<dbReference type="Pfam" id="PF23127">
    <property type="entry name" value="DotM_C"/>
    <property type="match status" value="1"/>
</dbReference>
<dbReference type="InterPro" id="IPR056464">
    <property type="entry name" value="DotM_C"/>
</dbReference>
<name>B2IL35_BEII9</name>
<geneLocation type="plasmid" evidence="3 4">
    <name>pBIND01</name>
</geneLocation>
<evidence type="ECO:0000313" key="4">
    <source>
        <dbReference type="Proteomes" id="UP000001695"/>
    </source>
</evidence>
<proteinExistence type="predicted"/>
<sequence length="382" mass="42378">MMAGGNGARADYTVFSTIVIVLGLGLGGWMLWQSQHGEISAALMQFYHWQIQHLQGFTHRFDLADRQMLAANPDRVEIGTLIRMARALGQFFLYPAVGLVLWLAVVCFIYAASSRYCRALDLEGLMREQAQSHPGITPFITRSLRLLPLDKAFVRSLDPALNVREWVERHALTSDGTFDRAAARCELIRQLGDPWQGPDKANPTVRCMLAVFMLHAAGKRKEVAEFLGQMAEDLSDGKGEGAAGPDMPLHFSAPVVQRADYWLKDRDCLIALLGPLSQPKHGYTATMLMSALTQARLVSGVLAPAQFNFLKLVDRKLWFALHSLGFPTSGKSLETHPNPRVEAIGARDHWSAERVFGAPLRHPSVDQAVEAIAEAFTRLSYE</sequence>